<keyword evidence="1" id="KW-0472">Membrane</keyword>
<dbReference type="SMART" id="SM00044">
    <property type="entry name" value="CYCc"/>
    <property type="match status" value="1"/>
</dbReference>
<dbReference type="PROSITE" id="PS50125">
    <property type="entry name" value="GUANYLATE_CYCLASE_2"/>
    <property type="match status" value="1"/>
</dbReference>
<dbReference type="Pfam" id="PF00211">
    <property type="entry name" value="Guanylate_cyc"/>
    <property type="match status" value="1"/>
</dbReference>
<evidence type="ECO:0000259" key="2">
    <source>
        <dbReference type="PROSITE" id="PS50125"/>
    </source>
</evidence>
<dbReference type="EMBL" id="CU459003">
    <property type="protein sequence ID" value="CAM76965.1"/>
    <property type="molecule type" value="Genomic_DNA"/>
</dbReference>
<gene>
    <name evidence="3" type="ORF">MGR_0684</name>
</gene>
<dbReference type="SUPFAM" id="SSF55073">
    <property type="entry name" value="Nucleotide cyclase"/>
    <property type="match status" value="1"/>
</dbReference>
<dbReference type="InterPro" id="IPR050697">
    <property type="entry name" value="Adenylyl/Guanylyl_Cyclase_3/4"/>
</dbReference>
<dbReference type="Gene3D" id="3.30.70.1230">
    <property type="entry name" value="Nucleotide cyclase"/>
    <property type="match status" value="1"/>
</dbReference>
<organism evidence="3">
    <name type="scientific">Magnetospirillum gryphiswaldense</name>
    <dbReference type="NCBI Taxonomy" id="55518"/>
    <lineage>
        <taxon>Bacteria</taxon>
        <taxon>Pseudomonadati</taxon>
        <taxon>Pseudomonadota</taxon>
        <taxon>Alphaproteobacteria</taxon>
        <taxon>Rhodospirillales</taxon>
        <taxon>Rhodospirillaceae</taxon>
        <taxon>Magnetospirillum</taxon>
    </lineage>
</organism>
<dbReference type="InterPro" id="IPR001054">
    <property type="entry name" value="A/G_cyclase"/>
</dbReference>
<dbReference type="InterPro" id="IPR007890">
    <property type="entry name" value="CHASE2"/>
</dbReference>
<feature type="domain" description="Guanylate cyclase" evidence="2">
    <location>
        <begin position="397"/>
        <end position="529"/>
    </location>
</feature>
<feature type="transmembrane region" description="Helical" evidence="1">
    <location>
        <begin position="269"/>
        <end position="292"/>
    </location>
</feature>
<dbReference type="CDD" id="cd07302">
    <property type="entry name" value="CHD"/>
    <property type="match status" value="1"/>
</dbReference>
<dbReference type="PANTHER" id="PTHR43081">
    <property type="entry name" value="ADENYLATE CYCLASE, TERMINAL-DIFFERENTIATION SPECIFIC-RELATED"/>
    <property type="match status" value="1"/>
</dbReference>
<dbReference type="GO" id="GO:0004016">
    <property type="term" value="F:adenylate cyclase activity"/>
    <property type="evidence" value="ECO:0007669"/>
    <property type="project" value="UniProtKB-ARBA"/>
</dbReference>
<sequence>MVVVVCVCLLALQITPVVRMIENWLWDLRVMSIAAPRSSEPGNPEIVVVAITEESLSRFPYRSPVDRAWLARLLHSIAVAQPAAIGVDILFDQPTEPEKDNELQRTLSEMTVPVVVATADGDGQLTAAQTTFLDRFLPASSRVRPAWANMMTDRDDGTVRQIFAGKNSLAGWRSGMVPALAEAVGRVTVNVPLPFALNPFTDSQPLGVPVYPADAVSVLPPSWLAGKVVLVGFDLPMSDRHRSSAASLYGVRGGTLPGVVLHAHALNHLLSGGVLVAPTMGWQILALALMALAGAGAARLDFPLGGRMVGIVIILALYWAIAIQLFAGQGLILPMFMPSIAFILSAGAVSTHLWQQAKQQRAFIENAFERYVSPSIVRELTQAPDRLVLGGEMREITYVFTDVAGFTSLAEGLEPQQLCQVLNEYLDGMCRLFFHYEATIDKIVGDAVVGFFNAPVDQPDHAERAVKLALAVDQYAESFRVRMEAVGYAMGGTRVGVHSGSAVVGNFGGDHFFNYTGHGDTVNTAARLEGANKYFGTRLCVSQATASLCPDQVFRPIGEIRLKGKRKSLLALEPASVEFARSDHFGRYLEAYEALSADREKAGMLFARICADFPEDGLARFHNQRISGGSHGNLIELAEK</sequence>
<dbReference type="PANTHER" id="PTHR43081:SF20">
    <property type="entry name" value="TWO-COMPONENT RESPONSE REGULATOR"/>
    <property type="match status" value="1"/>
</dbReference>
<reference evidence="3" key="1">
    <citation type="journal article" date="2007" name="J. Bacteriol.">
        <title>Comparative genome analysis of four magnetotactic bacteria reveals a complex set of group-specific genes implicated in magnetosome biomineralization and function.</title>
        <authorList>
            <person name="Richter M."/>
            <person name="Kube M."/>
            <person name="Bazylinski D.A."/>
            <person name="Lombardot T."/>
            <person name="Gloeckner F.O."/>
            <person name="Reinhardt R."/>
            <person name="Schueler D."/>
        </authorList>
    </citation>
    <scope>NUCLEOTIDE SEQUENCE</scope>
    <source>
        <strain evidence="3">MSR-1</strain>
    </source>
</reference>
<evidence type="ECO:0000313" key="3">
    <source>
        <dbReference type="EMBL" id="CAM76965.1"/>
    </source>
</evidence>
<keyword evidence="1" id="KW-1133">Transmembrane helix</keyword>
<dbReference type="Pfam" id="PF05226">
    <property type="entry name" value="CHASE2"/>
    <property type="match status" value="1"/>
</dbReference>
<accession>A4U258</accession>
<protein>
    <submittedName>
        <fullName evidence="3">Guanylate cyclase:CHASE2</fullName>
    </submittedName>
</protein>
<dbReference type="AlphaFoldDB" id="A4U258"/>
<dbReference type="GO" id="GO:0006171">
    <property type="term" value="P:cAMP biosynthetic process"/>
    <property type="evidence" value="ECO:0007669"/>
    <property type="project" value="TreeGrafter"/>
</dbReference>
<feature type="transmembrane region" description="Helical" evidence="1">
    <location>
        <begin position="332"/>
        <end position="354"/>
    </location>
</feature>
<proteinExistence type="predicted"/>
<dbReference type="SMART" id="SM01080">
    <property type="entry name" value="CHASE2"/>
    <property type="match status" value="1"/>
</dbReference>
<dbReference type="GO" id="GO:0035556">
    <property type="term" value="P:intracellular signal transduction"/>
    <property type="evidence" value="ECO:0007669"/>
    <property type="project" value="InterPro"/>
</dbReference>
<keyword evidence="1" id="KW-0812">Transmembrane</keyword>
<evidence type="ECO:0000256" key="1">
    <source>
        <dbReference type="SAM" id="Phobius"/>
    </source>
</evidence>
<feature type="transmembrane region" description="Helical" evidence="1">
    <location>
        <begin position="304"/>
        <end position="326"/>
    </location>
</feature>
<dbReference type="InterPro" id="IPR029787">
    <property type="entry name" value="Nucleotide_cyclase"/>
</dbReference>
<name>A4U258_9PROT</name>